<accession>A0A0A9HEM1</accession>
<name>A0A0A9HEM1_ARUDO</name>
<dbReference type="EMBL" id="GBRH01162704">
    <property type="protein sequence ID" value="JAE35192.1"/>
    <property type="molecule type" value="Transcribed_RNA"/>
</dbReference>
<sequence>MFQIQFFYNSTTEVSSWPVLLILKPHLSMQFEIINDENTGRFYWRTHSAWYNKT</sequence>
<organism evidence="1">
    <name type="scientific">Arundo donax</name>
    <name type="common">Giant reed</name>
    <name type="synonym">Donax arundinaceus</name>
    <dbReference type="NCBI Taxonomy" id="35708"/>
    <lineage>
        <taxon>Eukaryota</taxon>
        <taxon>Viridiplantae</taxon>
        <taxon>Streptophyta</taxon>
        <taxon>Embryophyta</taxon>
        <taxon>Tracheophyta</taxon>
        <taxon>Spermatophyta</taxon>
        <taxon>Magnoliopsida</taxon>
        <taxon>Liliopsida</taxon>
        <taxon>Poales</taxon>
        <taxon>Poaceae</taxon>
        <taxon>PACMAD clade</taxon>
        <taxon>Arundinoideae</taxon>
        <taxon>Arundineae</taxon>
        <taxon>Arundo</taxon>
    </lineage>
</organism>
<protein>
    <submittedName>
        <fullName evidence="1">Uncharacterized protein</fullName>
    </submittedName>
</protein>
<dbReference type="AlphaFoldDB" id="A0A0A9HEM1"/>
<proteinExistence type="predicted"/>
<evidence type="ECO:0000313" key="1">
    <source>
        <dbReference type="EMBL" id="JAE35192.1"/>
    </source>
</evidence>
<reference evidence="1" key="1">
    <citation type="submission" date="2014-09" db="EMBL/GenBank/DDBJ databases">
        <authorList>
            <person name="Magalhaes I.L.F."/>
            <person name="Oliveira U."/>
            <person name="Santos F.R."/>
            <person name="Vidigal T.H.D.A."/>
            <person name="Brescovit A.D."/>
            <person name="Santos A.J."/>
        </authorList>
    </citation>
    <scope>NUCLEOTIDE SEQUENCE</scope>
    <source>
        <tissue evidence="1">Shoot tissue taken approximately 20 cm above the soil surface</tissue>
    </source>
</reference>
<reference evidence="1" key="2">
    <citation type="journal article" date="2015" name="Data Brief">
        <title>Shoot transcriptome of the giant reed, Arundo donax.</title>
        <authorList>
            <person name="Barrero R.A."/>
            <person name="Guerrero F.D."/>
            <person name="Moolhuijzen P."/>
            <person name="Goolsby J.A."/>
            <person name="Tidwell J."/>
            <person name="Bellgard S.E."/>
            <person name="Bellgard M.I."/>
        </authorList>
    </citation>
    <scope>NUCLEOTIDE SEQUENCE</scope>
    <source>
        <tissue evidence="1">Shoot tissue taken approximately 20 cm above the soil surface</tissue>
    </source>
</reference>